<evidence type="ECO:0000313" key="3">
    <source>
        <dbReference type="Proteomes" id="UP000571817"/>
    </source>
</evidence>
<gene>
    <name evidence="2" type="ORF">HNR15_002718</name>
</gene>
<proteinExistence type="predicted"/>
<reference evidence="2 3" key="1">
    <citation type="submission" date="2020-07" db="EMBL/GenBank/DDBJ databases">
        <title>Sequencing the genomes of 1000 actinobacteria strains.</title>
        <authorList>
            <person name="Klenk H.-P."/>
        </authorList>
    </citation>
    <scope>NUCLEOTIDE SEQUENCE [LARGE SCALE GENOMIC DNA]</scope>
    <source>
        <strain evidence="2 3">DSM 29531</strain>
    </source>
</reference>
<dbReference type="Proteomes" id="UP000571817">
    <property type="component" value="Unassembled WGS sequence"/>
</dbReference>
<name>A0A853DNM8_9MICO</name>
<dbReference type="RefSeq" id="WP_179482669.1">
    <property type="nucleotide sequence ID" value="NZ_JACCFW010000001.1"/>
</dbReference>
<evidence type="ECO:0000313" key="2">
    <source>
        <dbReference type="EMBL" id="NYJ75755.1"/>
    </source>
</evidence>
<feature type="signal peptide" evidence="1">
    <location>
        <begin position="1"/>
        <end position="27"/>
    </location>
</feature>
<evidence type="ECO:0000256" key="1">
    <source>
        <dbReference type="SAM" id="SignalP"/>
    </source>
</evidence>
<organism evidence="2 3">
    <name type="scientific">Allobranchiibius huperziae</name>
    <dbReference type="NCBI Taxonomy" id="1874116"/>
    <lineage>
        <taxon>Bacteria</taxon>
        <taxon>Bacillati</taxon>
        <taxon>Actinomycetota</taxon>
        <taxon>Actinomycetes</taxon>
        <taxon>Micrococcales</taxon>
        <taxon>Dermacoccaceae</taxon>
        <taxon>Allobranchiibius</taxon>
    </lineage>
</organism>
<keyword evidence="3" id="KW-1185">Reference proteome</keyword>
<dbReference type="AlphaFoldDB" id="A0A853DNM8"/>
<keyword evidence="1" id="KW-0732">Signal</keyword>
<protein>
    <submittedName>
        <fullName evidence="2">Uncharacterized protein</fullName>
    </submittedName>
</protein>
<accession>A0A853DNM8</accession>
<sequence>MSRRSVALAAIPLTLALGAATAGHADAAVVGHHQGALKAFSAKVRTHADGDAPVIGSCSLIVPATARVVQPEYQVPVRVTGGCALHPGPNAAWIIGSEENPSDFILFDDQKSTTWDMYDDTPLGTHTWAGDGAYDENFDNAYSQNSPQTTTKVGSWAGLNTSRSGSRVTLSTHVVRYSTANEVNIPWAGETGVIQYKTVGGSTWTGLKDVVADKSGNYSWSYTSSAARDYRVVYKEATYIWGATSPTSRR</sequence>
<dbReference type="EMBL" id="JACCFW010000001">
    <property type="protein sequence ID" value="NYJ75755.1"/>
    <property type="molecule type" value="Genomic_DNA"/>
</dbReference>
<comment type="caution">
    <text evidence="2">The sequence shown here is derived from an EMBL/GenBank/DDBJ whole genome shotgun (WGS) entry which is preliminary data.</text>
</comment>
<feature type="chain" id="PRO_5033000042" evidence="1">
    <location>
        <begin position="28"/>
        <end position="250"/>
    </location>
</feature>